<sequence length="634" mass="72585">MYKLGAQGLAVQKQLQQRAQNQTQTQTITIPNLSEPAPQSQQQQEVESLIHLLKSNNVNIKKKDLLSYCVNYFPKVRNVDNLRLITALFFNNTVLFEHNTSTSRPTQFEEENIMTEAIHYMFQTKLRISEPTIGKELFFSTFLTELYDNKTIQPIQKIAVLTGVLMTKPLAELVQTPETQRFYQDSYYSVGCLISELVSVVVKQIHLMSDDVVRLIVLSSALSLPYLSPNALKASPHEILCQLAMSIFLTPASSLPKPVWDNLNKVSFLIESTILSNTVRYEILASQLQKLIQFAQHLNQSKTNIASEDLKTYYFGIISVFQGVVKLNLNAYCKLSLSQIYTNCLNILQTLNELNFILIQLGSSGFKAYDFVFLNAINGGLELNQSQFEKDVEQLHSQNLRSAESEKIMFSLALFEHITKYCSTKYFEHAILPTLETYLLGKPQQELTSNPLHHKLLLESAHQVIISNLSHLHSLKINHVAYLRIVVDQYQHQLLKLNQLLIITRQVTTHSSNSDEILNCLLHAIFLAILNTKMYPSHHEEKEEINQYPRLGLLKSLITTIPSLQNLHTLRNWLENISELIQPLPLSFKTQLNDFVWSVISNELNLTQVDVAIEWWYSERDHSKSLAQGRDARL</sequence>
<gene>
    <name evidence="1" type="ORF">WICPIJ_006168</name>
</gene>
<comment type="caution">
    <text evidence="1">The sequence shown here is derived from an EMBL/GenBank/DDBJ whole genome shotgun (WGS) entry which is preliminary data.</text>
</comment>
<dbReference type="InterPro" id="IPR055334">
    <property type="entry name" value="PEX8-like"/>
</dbReference>
<dbReference type="PANTHER" id="PTHR39214:SF1">
    <property type="entry name" value="MICROBODY (PEROXISOME) BIOGENESIS PROTEIN PEROXIN 8 (EUROFUNG)"/>
    <property type="match status" value="1"/>
</dbReference>
<name>A0A9P8TL46_WICPI</name>
<reference evidence="1" key="1">
    <citation type="journal article" date="2021" name="Open Biol.">
        <title>Shared evolutionary footprints suggest mitochondrial oxidative damage underlies multiple complex I losses in fungi.</title>
        <authorList>
            <person name="Schikora-Tamarit M.A."/>
            <person name="Marcet-Houben M."/>
            <person name="Nosek J."/>
            <person name="Gabaldon T."/>
        </authorList>
    </citation>
    <scope>NUCLEOTIDE SEQUENCE</scope>
    <source>
        <strain evidence="1">CBS2887</strain>
    </source>
</reference>
<dbReference type="OrthoDB" id="2357318at2759"/>
<keyword evidence="2" id="KW-1185">Reference proteome</keyword>
<accession>A0A9P8TL46</accession>
<dbReference type="AlphaFoldDB" id="A0A9P8TL46"/>
<dbReference type="EMBL" id="JAEUBG010003385">
    <property type="protein sequence ID" value="KAH3682861.1"/>
    <property type="molecule type" value="Genomic_DNA"/>
</dbReference>
<evidence type="ECO:0000313" key="1">
    <source>
        <dbReference type="EMBL" id="KAH3682861.1"/>
    </source>
</evidence>
<reference evidence="1" key="2">
    <citation type="submission" date="2021-01" db="EMBL/GenBank/DDBJ databases">
        <authorList>
            <person name="Schikora-Tamarit M.A."/>
        </authorList>
    </citation>
    <scope>NUCLEOTIDE SEQUENCE</scope>
    <source>
        <strain evidence="1">CBS2887</strain>
    </source>
</reference>
<dbReference type="Proteomes" id="UP000774326">
    <property type="component" value="Unassembled WGS sequence"/>
</dbReference>
<dbReference type="PANTHER" id="PTHR39214">
    <property type="entry name" value="MICROBODY (PEROXISOME) BIOGENESIS PROTEIN PEROXIN 8 (EUROFUNG)"/>
    <property type="match status" value="1"/>
</dbReference>
<organism evidence="1 2">
    <name type="scientific">Wickerhamomyces pijperi</name>
    <name type="common">Yeast</name>
    <name type="synonym">Pichia pijperi</name>
    <dbReference type="NCBI Taxonomy" id="599730"/>
    <lineage>
        <taxon>Eukaryota</taxon>
        <taxon>Fungi</taxon>
        <taxon>Dikarya</taxon>
        <taxon>Ascomycota</taxon>
        <taxon>Saccharomycotina</taxon>
        <taxon>Saccharomycetes</taxon>
        <taxon>Phaffomycetales</taxon>
        <taxon>Wickerhamomycetaceae</taxon>
        <taxon>Wickerhamomyces</taxon>
    </lineage>
</organism>
<protein>
    <submittedName>
        <fullName evidence="1">Uncharacterized protein</fullName>
    </submittedName>
</protein>
<proteinExistence type="predicted"/>
<evidence type="ECO:0000313" key="2">
    <source>
        <dbReference type="Proteomes" id="UP000774326"/>
    </source>
</evidence>